<dbReference type="AlphaFoldDB" id="A0A238VZ16"/>
<organism evidence="1 2">
    <name type="scientific">Haloechinothrix alba</name>
    <dbReference type="NCBI Taxonomy" id="664784"/>
    <lineage>
        <taxon>Bacteria</taxon>
        <taxon>Bacillati</taxon>
        <taxon>Actinomycetota</taxon>
        <taxon>Actinomycetes</taxon>
        <taxon>Pseudonocardiales</taxon>
        <taxon>Pseudonocardiaceae</taxon>
        <taxon>Haloechinothrix</taxon>
    </lineage>
</organism>
<keyword evidence="2" id="KW-1185">Reference proteome</keyword>
<gene>
    <name evidence="1" type="ORF">SAMN06265360_104199</name>
</gene>
<dbReference type="Proteomes" id="UP000198348">
    <property type="component" value="Unassembled WGS sequence"/>
</dbReference>
<accession>A0A238VZ16</accession>
<name>A0A238VZ16_9PSEU</name>
<protein>
    <recommendedName>
        <fullName evidence="3">Small CPxCG-related zinc finger protein</fullName>
    </recommendedName>
</protein>
<reference evidence="1 2" key="1">
    <citation type="submission" date="2017-06" db="EMBL/GenBank/DDBJ databases">
        <authorList>
            <person name="Kim H.J."/>
            <person name="Triplett B.A."/>
        </authorList>
    </citation>
    <scope>NUCLEOTIDE SEQUENCE [LARGE SCALE GENOMIC DNA]</scope>
    <source>
        <strain evidence="1 2">DSM 45207</strain>
    </source>
</reference>
<proteinExistence type="predicted"/>
<dbReference type="RefSeq" id="WP_176439778.1">
    <property type="nucleotide sequence ID" value="NZ_FZNW01000004.1"/>
</dbReference>
<evidence type="ECO:0000313" key="2">
    <source>
        <dbReference type="Proteomes" id="UP000198348"/>
    </source>
</evidence>
<dbReference type="EMBL" id="FZNW01000004">
    <property type="protein sequence ID" value="SNR39113.1"/>
    <property type="molecule type" value="Genomic_DNA"/>
</dbReference>
<evidence type="ECO:0000313" key="1">
    <source>
        <dbReference type="EMBL" id="SNR39113.1"/>
    </source>
</evidence>
<evidence type="ECO:0008006" key="3">
    <source>
        <dbReference type="Google" id="ProtNLM"/>
    </source>
</evidence>
<sequence length="46" mass="5251">MRWFTREEPDALLERSFHDCESCGASVYVLAVRCRECGSDVELRAG</sequence>